<evidence type="ECO:0000256" key="4">
    <source>
        <dbReference type="ARBA" id="ARBA00022840"/>
    </source>
</evidence>
<evidence type="ECO:0000313" key="7">
    <source>
        <dbReference type="EMBL" id="SHJ59754.1"/>
    </source>
</evidence>
<dbReference type="GO" id="GO:0016301">
    <property type="term" value="F:kinase activity"/>
    <property type="evidence" value="ECO:0007669"/>
    <property type="project" value="UniProtKB-KW"/>
</dbReference>
<keyword evidence="3 7" id="KW-0418">Kinase</keyword>
<dbReference type="InterPro" id="IPR053149">
    <property type="entry name" value="TPK"/>
</dbReference>
<dbReference type="CDD" id="cd07995">
    <property type="entry name" value="TPK"/>
    <property type="match status" value="1"/>
</dbReference>
<dbReference type="GO" id="GO:0005524">
    <property type="term" value="F:ATP binding"/>
    <property type="evidence" value="ECO:0007669"/>
    <property type="project" value="UniProtKB-KW"/>
</dbReference>
<sequence length="221" mass="24774">MTGKTKKRTVIVSGGTLEEKFTLDILNDPATEYIIGVDKGNAFLYEHEISPDYIVGDFDSLPGEILEFYEQKKSIPIRRFNPVKDATDTEIAVKLAMEFHKENVVILGATGSRIDHVWGNVQMMKSGLDAGLTICMMDSHNRITLINKKTVLRRTEAFGPYFSVFPLGGKVKDFNIKGAKYPLTQHTLTPYDSLCVSNQFAEDTVEIDFPEGTVVLMETRD</sequence>
<dbReference type="EMBL" id="FQZY01000012">
    <property type="protein sequence ID" value="SHJ59754.1"/>
    <property type="molecule type" value="Genomic_DNA"/>
</dbReference>
<organism evidence="7 8">
    <name type="scientific">Hespellia stercorisuis DSM 15480</name>
    <dbReference type="NCBI Taxonomy" id="1121950"/>
    <lineage>
        <taxon>Bacteria</taxon>
        <taxon>Bacillati</taxon>
        <taxon>Bacillota</taxon>
        <taxon>Clostridia</taxon>
        <taxon>Lachnospirales</taxon>
        <taxon>Lachnospiraceae</taxon>
        <taxon>Hespellia</taxon>
    </lineage>
</organism>
<evidence type="ECO:0000256" key="2">
    <source>
        <dbReference type="ARBA" id="ARBA00022741"/>
    </source>
</evidence>
<dbReference type="STRING" id="1121950.SAMN02745243_00944"/>
<protein>
    <recommendedName>
        <fullName evidence="5">Thiamine diphosphokinase</fullName>
        <ecNumber evidence="5">2.7.6.2</ecNumber>
    </recommendedName>
</protein>
<dbReference type="InterPro" id="IPR036759">
    <property type="entry name" value="TPK_catalytic_sf"/>
</dbReference>
<dbReference type="InterPro" id="IPR006282">
    <property type="entry name" value="Thi_PPkinase"/>
</dbReference>
<dbReference type="GO" id="GO:0009229">
    <property type="term" value="P:thiamine diphosphate biosynthetic process"/>
    <property type="evidence" value="ECO:0007669"/>
    <property type="project" value="InterPro"/>
</dbReference>
<dbReference type="Proteomes" id="UP000184301">
    <property type="component" value="Unassembled WGS sequence"/>
</dbReference>
<dbReference type="SMART" id="SM00983">
    <property type="entry name" value="TPK_B1_binding"/>
    <property type="match status" value="1"/>
</dbReference>
<dbReference type="InterPro" id="IPR036371">
    <property type="entry name" value="TPK_B1-bd_sf"/>
</dbReference>
<evidence type="ECO:0000313" key="8">
    <source>
        <dbReference type="Proteomes" id="UP000184301"/>
    </source>
</evidence>
<dbReference type="PANTHER" id="PTHR41299">
    <property type="entry name" value="THIAMINE PYROPHOSPHOKINASE"/>
    <property type="match status" value="1"/>
</dbReference>
<dbReference type="InterPro" id="IPR007371">
    <property type="entry name" value="TPK_catalytic"/>
</dbReference>
<name>A0A1M6KLG7_9FIRM</name>
<feature type="domain" description="Thiamin pyrophosphokinase thiamin-binding" evidence="6">
    <location>
        <begin position="147"/>
        <end position="215"/>
    </location>
</feature>
<proteinExistence type="predicted"/>
<gene>
    <name evidence="7" type="ORF">SAMN02745243_00944</name>
</gene>
<accession>A0A1M6KLG7</accession>
<evidence type="ECO:0000256" key="1">
    <source>
        <dbReference type="ARBA" id="ARBA00022679"/>
    </source>
</evidence>
<dbReference type="NCBIfam" id="TIGR01378">
    <property type="entry name" value="thi_PPkinase"/>
    <property type="match status" value="1"/>
</dbReference>
<dbReference type="SUPFAM" id="SSF63999">
    <property type="entry name" value="Thiamin pyrophosphokinase, catalytic domain"/>
    <property type="match status" value="1"/>
</dbReference>
<dbReference type="GO" id="GO:0004788">
    <property type="term" value="F:thiamine diphosphokinase activity"/>
    <property type="evidence" value="ECO:0007669"/>
    <property type="project" value="UniProtKB-UniRule"/>
</dbReference>
<dbReference type="InterPro" id="IPR007373">
    <property type="entry name" value="Thiamin_PyroPKinase_B1-bd"/>
</dbReference>
<dbReference type="GO" id="GO:0030975">
    <property type="term" value="F:thiamine binding"/>
    <property type="evidence" value="ECO:0007669"/>
    <property type="project" value="InterPro"/>
</dbReference>
<evidence type="ECO:0000259" key="6">
    <source>
        <dbReference type="SMART" id="SM00983"/>
    </source>
</evidence>
<dbReference type="Pfam" id="PF04263">
    <property type="entry name" value="TPK_catalytic"/>
    <property type="match status" value="1"/>
</dbReference>
<keyword evidence="8" id="KW-1185">Reference proteome</keyword>
<dbReference type="OrthoDB" id="9804377at2"/>
<dbReference type="SUPFAM" id="SSF63862">
    <property type="entry name" value="Thiamin pyrophosphokinase, substrate-binding domain"/>
    <property type="match status" value="1"/>
</dbReference>
<keyword evidence="1" id="KW-0808">Transferase</keyword>
<evidence type="ECO:0000256" key="5">
    <source>
        <dbReference type="NCBIfam" id="TIGR01378"/>
    </source>
</evidence>
<dbReference type="AlphaFoldDB" id="A0A1M6KLG7"/>
<dbReference type="EC" id="2.7.6.2" evidence="5"/>
<dbReference type="Gene3D" id="3.40.50.10240">
    <property type="entry name" value="Thiamin pyrophosphokinase, catalytic domain"/>
    <property type="match status" value="1"/>
</dbReference>
<reference evidence="7 8" key="1">
    <citation type="submission" date="2016-11" db="EMBL/GenBank/DDBJ databases">
        <authorList>
            <person name="Jaros S."/>
            <person name="Januszkiewicz K."/>
            <person name="Wedrychowicz H."/>
        </authorList>
    </citation>
    <scope>NUCLEOTIDE SEQUENCE [LARGE SCALE GENOMIC DNA]</scope>
    <source>
        <strain evidence="7 8">DSM 15480</strain>
    </source>
</reference>
<dbReference type="RefSeq" id="WP_073106067.1">
    <property type="nucleotide sequence ID" value="NZ_FQZY01000012.1"/>
</dbReference>
<keyword evidence="4" id="KW-0067">ATP-binding</keyword>
<dbReference type="PANTHER" id="PTHR41299:SF1">
    <property type="entry name" value="THIAMINE PYROPHOSPHOKINASE"/>
    <property type="match status" value="1"/>
</dbReference>
<evidence type="ECO:0000256" key="3">
    <source>
        <dbReference type="ARBA" id="ARBA00022777"/>
    </source>
</evidence>
<keyword evidence="2" id="KW-0547">Nucleotide-binding</keyword>
<dbReference type="GO" id="GO:0006772">
    <property type="term" value="P:thiamine metabolic process"/>
    <property type="evidence" value="ECO:0007669"/>
    <property type="project" value="UniProtKB-UniRule"/>
</dbReference>
<dbReference type="Pfam" id="PF04265">
    <property type="entry name" value="TPK_B1_binding"/>
    <property type="match status" value="1"/>
</dbReference>